<proteinExistence type="predicted"/>
<feature type="region of interest" description="Disordered" evidence="1">
    <location>
        <begin position="320"/>
        <end position="343"/>
    </location>
</feature>
<accession>A0A2T4BBL8</accession>
<name>A0A2T4BBL8_9HYPO</name>
<gene>
    <name evidence="2" type="ORF">BBK36DRAFT_1117530</name>
</gene>
<dbReference type="RefSeq" id="XP_024750046.1">
    <property type="nucleotide sequence ID" value="XM_024890361.1"/>
</dbReference>
<feature type="compositionally biased region" description="Basic residues" evidence="1">
    <location>
        <begin position="629"/>
        <end position="646"/>
    </location>
</feature>
<feature type="region of interest" description="Disordered" evidence="1">
    <location>
        <begin position="618"/>
        <end position="654"/>
    </location>
</feature>
<protein>
    <submittedName>
        <fullName evidence="2">Uncharacterized protein</fullName>
    </submittedName>
</protein>
<feature type="compositionally biased region" description="Basic and acidic residues" evidence="1">
    <location>
        <begin position="260"/>
        <end position="272"/>
    </location>
</feature>
<evidence type="ECO:0000256" key="1">
    <source>
        <dbReference type="SAM" id="MobiDB-lite"/>
    </source>
</evidence>
<reference evidence="3" key="1">
    <citation type="submission" date="2016-07" db="EMBL/GenBank/DDBJ databases">
        <title>Multiple horizontal gene transfer events from other fungi enriched the ability of initially mycotrophic Trichoderma (Ascomycota) to feed on dead plant biomass.</title>
        <authorList>
            <consortium name="DOE Joint Genome Institute"/>
            <person name="Atanasova L."/>
            <person name="Chenthamara K."/>
            <person name="Zhang J."/>
            <person name="Grujic M."/>
            <person name="Henrissat B."/>
            <person name="Kuo A."/>
            <person name="Aerts A."/>
            <person name="Salamov A."/>
            <person name="Lipzen A."/>
            <person name="Labutti K."/>
            <person name="Barry K."/>
            <person name="Miao Y."/>
            <person name="Rahimi M.J."/>
            <person name="Shen Q."/>
            <person name="Grigoriev I.V."/>
            <person name="Kubicek C.P."/>
            <person name="Druzhinina I.S."/>
        </authorList>
    </citation>
    <scope>NUCLEOTIDE SEQUENCE [LARGE SCALE GENOMIC DNA]</scope>
    <source>
        <strain evidence="3">TUCIM 6016</strain>
    </source>
</reference>
<feature type="region of interest" description="Disordered" evidence="1">
    <location>
        <begin position="235"/>
        <end position="293"/>
    </location>
</feature>
<organism evidence="2 3">
    <name type="scientific">Trichoderma citrinoviride</name>
    <dbReference type="NCBI Taxonomy" id="58853"/>
    <lineage>
        <taxon>Eukaryota</taxon>
        <taxon>Fungi</taxon>
        <taxon>Dikarya</taxon>
        <taxon>Ascomycota</taxon>
        <taxon>Pezizomycotina</taxon>
        <taxon>Sordariomycetes</taxon>
        <taxon>Hypocreomycetidae</taxon>
        <taxon>Hypocreales</taxon>
        <taxon>Hypocreaceae</taxon>
        <taxon>Trichoderma</taxon>
    </lineage>
</organism>
<keyword evidence="3" id="KW-1185">Reference proteome</keyword>
<evidence type="ECO:0000313" key="2">
    <source>
        <dbReference type="EMBL" id="PTB66726.1"/>
    </source>
</evidence>
<sequence>MTGRSGSSDGTFYFQAWNTGKVVSAESWVQNKGLADFVEQNLSAEAKKWLFVKGCVPTKELTGLAIPYSIAVKLRAARTGQDPKDAVKALFKFRNKEFPDIARVYFKTRLHKSLDFFNTFSEGAESDPLVADFNVVKSSKKLKDKIRSAIKFVKKDVWGDLKNGLVGGISSKSSEFKAARFIAKRGQGMYRAFEGSDIGVDWDIGESDVINICLDFSDPTLNPHVLPTAPLQSPLPLPDMTLPDLSPAPLQPEMSPAPVQRRELPPRPRTDSDASDLTVGSTVASASDASSMASVDTAQSSIFGEEASSELHHHAKEGYSELSPVPEEDEPVLSPPATTESDPMVEADVEVPAVATPADSAEASCLDITTEPIEVADAPVVTDVTEMTDVTDITEVVRATTTPAAMTPASSGIVATRRKMNSVLSPQNTQTAYFVVKNTGNWLRYLTANHAQSAQQLRSTLFDSPIVLAATSSPIQALMPDGMMRVYFMSQARKQLEDGAPRNEKNRAVRTRKGKSVREWVVGSAKVSTRTLKHLGQQLGKRNARLLPAASPAVRKVDSVVGPNNRLIEMTPAPGVPQAILVTTPHPVEDVREGDIVQEERDDGFVHIESNIINRPAEVVADRTDGPEKKKKGKLEKKRRPKGKGKSKADMNGTSIKKTIRMDTASATTSARTNVIRDFTVDADSVPPRKPSKVYTPPFSRKAWRDVEPQEPQVIYDVMSGYDFLQVEDVQIFSFSTCSHDMMLRTSPPPAAAAAAPAPAAPATPAVVEEGEGLGIWSPPAVVGIFSWMWDHLSPGGWAKTSVAH</sequence>
<evidence type="ECO:0000313" key="3">
    <source>
        <dbReference type="Proteomes" id="UP000241546"/>
    </source>
</evidence>
<dbReference type="GeneID" id="36598479"/>
<feature type="compositionally biased region" description="Low complexity" evidence="1">
    <location>
        <begin position="238"/>
        <end position="247"/>
    </location>
</feature>
<dbReference type="OrthoDB" id="5137810at2759"/>
<dbReference type="Proteomes" id="UP000241546">
    <property type="component" value="Unassembled WGS sequence"/>
</dbReference>
<dbReference type="EMBL" id="KZ680212">
    <property type="protein sequence ID" value="PTB66726.1"/>
    <property type="molecule type" value="Genomic_DNA"/>
</dbReference>
<feature type="compositionally biased region" description="Low complexity" evidence="1">
    <location>
        <begin position="281"/>
        <end position="293"/>
    </location>
</feature>
<dbReference type="AlphaFoldDB" id="A0A2T4BBL8"/>